<keyword evidence="1" id="KW-0472">Membrane</keyword>
<accession>A0A2G2VPW3</accession>
<feature type="transmembrane region" description="Helical" evidence="1">
    <location>
        <begin position="113"/>
        <end position="133"/>
    </location>
</feature>
<dbReference type="STRING" id="33114.A0A2G2VPW3"/>
<comment type="caution">
    <text evidence="2">The sequence shown here is derived from an EMBL/GenBank/DDBJ whole genome shotgun (WGS) entry which is preliminary data.</text>
</comment>
<dbReference type="PANTHER" id="PTHR36330:SF2">
    <property type="entry name" value="LIPASE_LIPOOXYGENASE, PLAT_LH2 FAMILY PROTEIN"/>
    <property type="match status" value="1"/>
</dbReference>
<evidence type="ECO:0000256" key="1">
    <source>
        <dbReference type="SAM" id="Phobius"/>
    </source>
</evidence>
<dbReference type="PANTHER" id="PTHR36330">
    <property type="entry name" value="LIPASE/LIPOOXYGENASE, PLAT/LH2 FAMILY PROTEIN"/>
    <property type="match status" value="1"/>
</dbReference>
<evidence type="ECO:0000313" key="2">
    <source>
        <dbReference type="EMBL" id="PHT35018.1"/>
    </source>
</evidence>
<protein>
    <submittedName>
        <fullName evidence="2">Uncharacterized protein</fullName>
    </submittedName>
</protein>
<gene>
    <name evidence="2" type="ORF">CQW23_26818</name>
</gene>
<keyword evidence="3" id="KW-1185">Reference proteome</keyword>
<organism evidence="2 3">
    <name type="scientific">Capsicum baccatum</name>
    <name type="common">Peruvian pepper</name>
    <dbReference type="NCBI Taxonomy" id="33114"/>
    <lineage>
        <taxon>Eukaryota</taxon>
        <taxon>Viridiplantae</taxon>
        <taxon>Streptophyta</taxon>
        <taxon>Embryophyta</taxon>
        <taxon>Tracheophyta</taxon>
        <taxon>Spermatophyta</taxon>
        <taxon>Magnoliopsida</taxon>
        <taxon>eudicotyledons</taxon>
        <taxon>Gunneridae</taxon>
        <taxon>Pentapetalae</taxon>
        <taxon>asterids</taxon>
        <taxon>lamiids</taxon>
        <taxon>Solanales</taxon>
        <taxon>Solanaceae</taxon>
        <taxon>Solanoideae</taxon>
        <taxon>Capsiceae</taxon>
        <taxon>Capsicum</taxon>
    </lineage>
</organism>
<dbReference type="EMBL" id="MLFT02000011">
    <property type="protein sequence ID" value="PHT35018.1"/>
    <property type="molecule type" value="Genomic_DNA"/>
</dbReference>
<feature type="transmembrane region" description="Helical" evidence="1">
    <location>
        <begin position="89"/>
        <end position="107"/>
    </location>
</feature>
<reference evidence="3" key="2">
    <citation type="journal article" date="2017" name="J. Anim. Genet.">
        <title>Multiple reference genome sequences of hot pepper reveal the massive evolution of plant disease resistance genes by retroduplication.</title>
        <authorList>
            <person name="Kim S."/>
            <person name="Park J."/>
            <person name="Yeom S.-I."/>
            <person name="Kim Y.-M."/>
            <person name="Seo E."/>
            <person name="Kim K.-T."/>
            <person name="Kim M.-S."/>
            <person name="Lee J.M."/>
            <person name="Cheong K."/>
            <person name="Shin H.-S."/>
            <person name="Kim S.-B."/>
            <person name="Han K."/>
            <person name="Lee J."/>
            <person name="Park M."/>
            <person name="Lee H.-A."/>
            <person name="Lee H.-Y."/>
            <person name="Lee Y."/>
            <person name="Oh S."/>
            <person name="Lee J.H."/>
            <person name="Choi E."/>
            <person name="Choi E."/>
            <person name="Lee S.E."/>
            <person name="Jeon J."/>
            <person name="Kim H."/>
            <person name="Choi G."/>
            <person name="Song H."/>
            <person name="Lee J."/>
            <person name="Lee S.-C."/>
            <person name="Kwon J.-K."/>
            <person name="Lee H.-Y."/>
            <person name="Koo N."/>
            <person name="Hong Y."/>
            <person name="Kim R.W."/>
            <person name="Kang W.-H."/>
            <person name="Huh J.H."/>
            <person name="Kang B.-C."/>
            <person name="Yang T.-J."/>
            <person name="Lee Y.-H."/>
            <person name="Bennetzen J.L."/>
            <person name="Choi D."/>
        </authorList>
    </citation>
    <scope>NUCLEOTIDE SEQUENCE [LARGE SCALE GENOMIC DNA]</scope>
    <source>
        <strain evidence="3">cv. PBC81</strain>
    </source>
</reference>
<dbReference type="OrthoDB" id="2018869at2759"/>
<dbReference type="Proteomes" id="UP000224567">
    <property type="component" value="Unassembled WGS sequence"/>
</dbReference>
<evidence type="ECO:0000313" key="3">
    <source>
        <dbReference type="Proteomes" id="UP000224567"/>
    </source>
</evidence>
<keyword evidence="1" id="KW-0812">Transmembrane</keyword>
<name>A0A2G2VPW3_CAPBA</name>
<dbReference type="AlphaFoldDB" id="A0A2G2VPW3"/>
<keyword evidence="1" id="KW-1133">Transmembrane helix</keyword>
<reference evidence="2 3" key="1">
    <citation type="journal article" date="2017" name="Genome Biol.">
        <title>New reference genome sequences of hot pepper reveal the massive evolution of plant disease-resistance genes by retroduplication.</title>
        <authorList>
            <person name="Kim S."/>
            <person name="Park J."/>
            <person name="Yeom S.I."/>
            <person name="Kim Y.M."/>
            <person name="Seo E."/>
            <person name="Kim K.T."/>
            <person name="Kim M.S."/>
            <person name="Lee J.M."/>
            <person name="Cheong K."/>
            <person name="Shin H.S."/>
            <person name="Kim S.B."/>
            <person name="Han K."/>
            <person name="Lee J."/>
            <person name="Park M."/>
            <person name="Lee H.A."/>
            <person name="Lee H.Y."/>
            <person name="Lee Y."/>
            <person name="Oh S."/>
            <person name="Lee J.H."/>
            <person name="Choi E."/>
            <person name="Choi E."/>
            <person name="Lee S.E."/>
            <person name="Jeon J."/>
            <person name="Kim H."/>
            <person name="Choi G."/>
            <person name="Song H."/>
            <person name="Lee J."/>
            <person name="Lee S.C."/>
            <person name="Kwon J.K."/>
            <person name="Lee H.Y."/>
            <person name="Koo N."/>
            <person name="Hong Y."/>
            <person name="Kim R.W."/>
            <person name="Kang W.H."/>
            <person name="Huh J.H."/>
            <person name="Kang B.C."/>
            <person name="Yang T.J."/>
            <person name="Lee Y.H."/>
            <person name="Bennetzen J.L."/>
            <person name="Choi D."/>
        </authorList>
    </citation>
    <scope>NUCLEOTIDE SEQUENCE [LARGE SCALE GENOMIC DNA]</scope>
    <source>
        <strain evidence="3">cv. PBC81</strain>
    </source>
</reference>
<proteinExistence type="predicted"/>
<sequence length="164" mass="18403">MERDLILLPEIKDDERSEEVSGGLKARAYCDFPAKFYLSRKREELIRLYNHPDNIVSLSEKISPSSSVITQNISNEDTMQEYANLKLSLLFYDAILTIVGSFIVFFAGEKSAIAFLTGGIRGLLYLLLVQRFVDVTSIASKYALIDVAQVCIVGIRSVNMSVIR</sequence>